<keyword evidence="2" id="KW-1185">Reference proteome</keyword>
<dbReference type="AlphaFoldDB" id="A0A9P6G0G0"/>
<accession>A0A9P6G0G0</accession>
<organism evidence="1 2">
    <name type="scientific">Lunasporangiospora selenospora</name>
    <dbReference type="NCBI Taxonomy" id="979761"/>
    <lineage>
        <taxon>Eukaryota</taxon>
        <taxon>Fungi</taxon>
        <taxon>Fungi incertae sedis</taxon>
        <taxon>Mucoromycota</taxon>
        <taxon>Mortierellomycotina</taxon>
        <taxon>Mortierellomycetes</taxon>
        <taxon>Mortierellales</taxon>
        <taxon>Mortierellaceae</taxon>
        <taxon>Lunasporangiospora</taxon>
    </lineage>
</organism>
<reference evidence="1" key="1">
    <citation type="journal article" date="2020" name="Fungal Divers.">
        <title>Resolving the Mortierellaceae phylogeny through synthesis of multi-gene phylogenetics and phylogenomics.</title>
        <authorList>
            <person name="Vandepol N."/>
            <person name="Liber J."/>
            <person name="Desiro A."/>
            <person name="Na H."/>
            <person name="Kennedy M."/>
            <person name="Barry K."/>
            <person name="Grigoriev I.V."/>
            <person name="Miller A.N."/>
            <person name="O'Donnell K."/>
            <person name="Stajich J.E."/>
            <person name="Bonito G."/>
        </authorList>
    </citation>
    <scope>NUCLEOTIDE SEQUENCE</scope>
    <source>
        <strain evidence="1">KOD1015</strain>
    </source>
</reference>
<evidence type="ECO:0000313" key="2">
    <source>
        <dbReference type="Proteomes" id="UP000780801"/>
    </source>
</evidence>
<proteinExistence type="predicted"/>
<name>A0A9P6G0G0_9FUNG</name>
<dbReference type="EMBL" id="JAABOA010000227">
    <property type="protein sequence ID" value="KAF9585217.1"/>
    <property type="molecule type" value="Genomic_DNA"/>
</dbReference>
<dbReference type="Proteomes" id="UP000780801">
    <property type="component" value="Unassembled WGS sequence"/>
</dbReference>
<sequence length="80" mass="8904">MSGAISCRLMIGGVCAKRDLQGSEEETNFEVDDQHPIDNPIAVVAGLAPLDYDLAFVPTHCFQDIVRGAMRHYRDLIPRF</sequence>
<evidence type="ECO:0000313" key="1">
    <source>
        <dbReference type="EMBL" id="KAF9585217.1"/>
    </source>
</evidence>
<comment type="caution">
    <text evidence="1">The sequence shown here is derived from an EMBL/GenBank/DDBJ whole genome shotgun (WGS) entry which is preliminary data.</text>
</comment>
<protein>
    <submittedName>
        <fullName evidence="1">Uncharacterized protein</fullName>
    </submittedName>
</protein>
<gene>
    <name evidence="1" type="ORF">BGW38_003358</name>
</gene>